<dbReference type="SUPFAM" id="SSF88723">
    <property type="entry name" value="PIN domain-like"/>
    <property type="match status" value="1"/>
</dbReference>
<dbReference type="FunFam" id="1.10.150.20:FF:000003">
    <property type="entry name" value="DNA polymerase I"/>
    <property type="match status" value="1"/>
</dbReference>
<evidence type="ECO:0000256" key="7">
    <source>
        <dbReference type="ARBA" id="ARBA00023125"/>
    </source>
</evidence>
<dbReference type="SUPFAM" id="SSF56672">
    <property type="entry name" value="DNA/RNA polymerases"/>
    <property type="match status" value="1"/>
</dbReference>
<keyword evidence="2 11" id="KW-0808">Transferase</keyword>
<reference evidence="15 16" key="1">
    <citation type="submission" date="2019-01" db="EMBL/GenBank/DDBJ databases">
        <title>Insights into ecological role of a new deltaproteobacterial order Candidatus Sinidesulfobacterales (Sva0485) by metagenomics and metatranscriptomics.</title>
        <authorList>
            <person name="Tan S."/>
            <person name="Liu J."/>
            <person name="Fang Y."/>
            <person name="Hedlund B.P."/>
            <person name="Lian Z.H."/>
            <person name="Huang L.Y."/>
            <person name="Li J.T."/>
            <person name="Huang L.N."/>
            <person name="Li W.J."/>
            <person name="Jiang H.C."/>
            <person name="Dong H.L."/>
            <person name="Shu W.S."/>
        </authorList>
    </citation>
    <scope>NUCLEOTIDE SEQUENCE [LARGE SCALE GENOMIC DNA]</scope>
    <source>
        <strain evidence="15">AP3</strain>
    </source>
</reference>
<dbReference type="Proteomes" id="UP000320813">
    <property type="component" value="Unassembled WGS sequence"/>
</dbReference>
<dbReference type="Gene3D" id="1.10.150.20">
    <property type="entry name" value="5' to 3' exonuclease, C-terminal subdomain"/>
    <property type="match status" value="2"/>
</dbReference>
<keyword evidence="8 11" id="KW-0234">DNA repair</keyword>
<dbReference type="Gene3D" id="3.40.50.1010">
    <property type="entry name" value="5'-nuclease"/>
    <property type="match status" value="1"/>
</dbReference>
<keyword evidence="11" id="KW-0269">Exonuclease</keyword>
<dbReference type="InterPro" id="IPR018320">
    <property type="entry name" value="DNA_polymerase_1"/>
</dbReference>
<dbReference type="CDD" id="cd08637">
    <property type="entry name" value="DNA_pol_A_pol_I_C"/>
    <property type="match status" value="1"/>
</dbReference>
<dbReference type="SMART" id="SM00475">
    <property type="entry name" value="53EXOc"/>
    <property type="match status" value="1"/>
</dbReference>
<dbReference type="CDD" id="cd09859">
    <property type="entry name" value="PIN_53EXO"/>
    <property type="match status" value="1"/>
</dbReference>
<sequence>MSRNFKRIMENSLPQKKTEKKSRPKAKEILNIKADLFLIDSSSYFYRAYYALPSLTNSKGIPTGAALGYTRMLMKLIKEANIRYGACLFDSHESLRKESYEEYKANRKGMPEDLLSQVDYLTDISYLLGFSTFRLKGYEADDLIAYIVNNFSKKLSIPTCIVSSDKDLKQLLSDQVFIYDALKNKIITARGFEEEYGIKPDEYLYVLALMGDASDNIPGIKGIGEKTAFSLIKTYNNLDGIYENIGGIKQQKLKDLLINHKEEAYKSLELASFYKDIDIEGACFTPELKEPADKSLETCAGKSFYALGDFAMRQKDNNGLYDVFKKLEFNSLLKELEAGMSGGDGSSGNYYRDNINDTNIKDNKILCHSEGSRNPVYKILSIYIDFNDKNKDLPDFNFEGDNGGDLIHLFSKETGTEIINLKDLAARPQVLNLLKDDSIYKTGYDLTGIKRFLGKSGIELNNLFFDIKIASYLLNPIRHSHSFTDIKKEFENESRGLNGIDLMPPEDSNVQIEAADEAFSVYILYKIFEAGIEKDADLKYLFYNVDMPLSMVLSDMEDVGIMVDKDKLMSLSVELDIESKRLAGILHKIAGKEFNVNSPKQLSEIMFNEMKFNRVKKNSTDIEVLSTLKSGFEFLLQKSEDGTIRQYLEFIDGLISYRNKVKLKTSFTDVLLKEIDKDGRVHTSFSQITTSTGRLASQSPNLQNIPAAGVEGTKIRQSFIAKNGCLLLSADYSQIDLRVMASISGDKALVESFQNNEDIHAKTASEIFKVNPEGVDPAMRRKAKVINFGIIYGMSPFGLSKELGISADEAKLYIDLYFKNHPAIKDYMDITVEEAKSNGFVRTAFGRKCYVENINSKIKNLASFSERAAINAPIQGTAADIIKVAMVNIYKKLQSSPELKSGAKMILQVHDELIFEVKESLVNELKDIVTVLMTDKNLLVNVPLVINIGAGKNWAEAH</sequence>
<dbReference type="PROSITE" id="PS00447">
    <property type="entry name" value="DNA_POLYMERASE_A"/>
    <property type="match status" value="1"/>
</dbReference>
<keyword evidence="11" id="KW-0540">Nuclease</keyword>
<evidence type="ECO:0000256" key="11">
    <source>
        <dbReference type="RuleBase" id="RU004460"/>
    </source>
</evidence>
<dbReference type="CDD" id="cd09898">
    <property type="entry name" value="H3TH_53EXO"/>
    <property type="match status" value="1"/>
</dbReference>
<dbReference type="EMBL" id="SGBD01000001">
    <property type="protein sequence ID" value="RZD15437.1"/>
    <property type="molecule type" value="Genomic_DNA"/>
</dbReference>
<dbReference type="SUPFAM" id="SSF53098">
    <property type="entry name" value="Ribonuclease H-like"/>
    <property type="match status" value="1"/>
</dbReference>
<dbReference type="InterPro" id="IPR002298">
    <property type="entry name" value="DNA_polymerase_A"/>
</dbReference>
<dbReference type="GO" id="GO:0006261">
    <property type="term" value="P:DNA-templated DNA replication"/>
    <property type="evidence" value="ECO:0007669"/>
    <property type="project" value="UniProtKB-UniRule"/>
</dbReference>
<dbReference type="Pfam" id="PF22619">
    <property type="entry name" value="DNA_polI_exo1"/>
    <property type="match status" value="1"/>
</dbReference>
<proteinExistence type="inferred from homology"/>
<dbReference type="GO" id="GO:0003677">
    <property type="term" value="F:DNA binding"/>
    <property type="evidence" value="ECO:0007669"/>
    <property type="project" value="UniProtKB-UniRule"/>
</dbReference>
<comment type="caution">
    <text evidence="15">The sequence shown here is derived from an EMBL/GenBank/DDBJ whole genome shotgun (WGS) entry which is preliminary data.</text>
</comment>
<dbReference type="PANTHER" id="PTHR10133">
    <property type="entry name" value="DNA POLYMERASE I"/>
    <property type="match status" value="1"/>
</dbReference>
<keyword evidence="3 11" id="KW-0548">Nucleotidyltransferase</keyword>
<comment type="catalytic activity">
    <reaction evidence="9 11">
        <text>DNA(n) + a 2'-deoxyribonucleoside 5'-triphosphate = DNA(n+1) + diphosphate</text>
        <dbReference type="Rhea" id="RHEA:22508"/>
        <dbReference type="Rhea" id="RHEA-COMP:17339"/>
        <dbReference type="Rhea" id="RHEA-COMP:17340"/>
        <dbReference type="ChEBI" id="CHEBI:33019"/>
        <dbReference type="ChEBI" id="CHEBI:61560"/>
        <dbReference type="ChEBI" id="CHEBI:173112"/>
        <dbReference type="EC" id="2.7.7.7"/>
    </reaction>
</comment>
<dbReference type="Gene3D" id="3.30.420.10">
    <property type="entry name" value="Ribonuclease H-like superfamily/Ribonuclease H"/>
    <property type="match status" value="1"/>
</dbReference>
<dbReference type="InterPro" id="IPR020046">
    <property type="entry name" value="5-3_exonucl_a-hlix_arch_N"/>
</dbReference>
<dbReference type="PANTHER" id="PTHR10133:SF27">
    <property type="entry name" value="DNA POLYMERASE NU"/>
    <property type="match status" value="1"/>
</dbReference>
<dbReference type="SMART" id="SM00482">
    <property type="entry name" value="POLAc"/>
    <property type="match status" value="1"/>
</dbReference>
<dbReference type="GO" id="GO:0006302">
    <property type="term" value="P:double-strand break repair"/>
    <property type="evidence" value="ECO:0007669"/>
    <property type="project" value="TreeGrafter"/>
</dbReference>
<dbReference type="InterPro" id="IPR036397">
    <property type="entry name" value="RNaseH_sf"/>
</dbReference>
<gene>
    <name evidence="11 15" type="primary">polA</name>
    <name evidence="15" type="ORF">EVJ47_03970</name>
</gene>
<comment type="similarity">
    <text evidence="1 11">Belongs to the DNA polymerase type-A family.</text>
</comment>
<evidence type="ECO:0000256" key="1">
    <source>
        <dbReference type="ARBA" id="ARBA00007705"/>
    </source>
</evidence>
<keyword evidence="4 11" id="KW-0235">DNA replication</keyword>
<accession>A0A519BDV8</accession>
<dbReference type="GO" id="GO:0003887">
    <property type="term" value="F:DNA-directed DNA polymerase activity"/>
    <property type="evidence" value="ECO:0007669"/>
    <property type="project" value="UniProtKB-UniRule"/>
</dbReference>
<evidence type="ECO:0000256" key="4">
    <source>
        <dbReference type="ARBA" id="ARBA00022705"/>
    </source>
</evidence>
<evidence type="ECO:0000256" key="6">
    <source>
        <dbReference type="ARBA" id="ARBA00022932"/>
    </source>
</evidence>
<dbReference type="InterPro" id="IPR012337">
    <property type="entry name" value="RNaseH-like_sf"/>
</dbReference>
<evidence type="ECO:0000259" key="14">
    <source>
        <dbReference type="SMART" id="SM00482"/>
    </source>
</evidence>
<dbReference type="SUPFAM" id="SSF47807">
    <property type="entry name" value="5' to 3' exonuclease, C-terminal subdomain"/>
    <property type="match status" value="1"/>
</dbReference>
<dbReference type="InterPro" id="IPR029060">
    <property type="entry name" value="PIN-like_dom_sf"/>
</dbReference>
<dbReference type="InterPro" id="IPR036279">
    <property type="entry name" value="5-3_exonuclease_C_sf"/>
</dbReference>
<feature type="region of interest" description="Disordered" evidence="12">
    <location>
        <begin position="1"/>
        <end position="24"/>
    </location>
</feature>
<evidence type="ECO:0000313" key="15">
    <source>
        <dbReference type="EMBL" id="RZD15437.1"/>
    </source>
</evidence>
<dbReference type="Gene3D" id="3.30.70.370">
    <property type="match status" value="1"/>
</dbReference>
<evidence type="ECO:0000259" key="13">
    <source>
        <dbReference type="SMART" id="SM00475"/>
    </source>
</evidence>
<protein>
    <recommendedName>
        <fullName evidence="10 11">DNA polymerase I</fullName>
        <ecNumber evidence="10 11">2.7.7.7</ecNumber>
    </recommendedName>
</protein>
<evidence type="ECO:0000256" key="12">
    <source>
        <dbReference type="SAM" id="MobiDB-lite"/>
    </source>
</evidence>
<evidence type="ECO:0000313" key="16">
    <source>
        <dbReference type="Proteomes" id="UP000320813"/>
    </source>
</evidence>
<feature type="domain" description="5'-3' exonuclease" evidence="13">
    <location>
        <begin position="32"/>
        <end position="289"/>
    </location>
</feature>
<keyword evidence="7 11" id="KW-0238">DNA-binding</keyword>
<evidence type="ECO:0000256" key="3">
    <source>
        <dbReference type="ARBA" id="ARBA00022695"/>
    </source>
</evidence>
<comment type="function">
    <text evidence="11">In addition to polymerase activity, this DNA polymerase exhibits 5'-3' exonuclease activity.</text>
</comment>
<dbReference type="InterPro" id="IPR020045">
    <property type="entry name" value="DNA_polI_H3TH"/>
</dbReference>
<dbReference type="Gene3D" id="1.20.1060.10">
    <property type="entry name" value="Taq DNA Polymerase, Chain T, domain 4"/>
    <property type="match status" value="1"/>
</dbReference>
<dbReference type="Pfam" id="PF01367">
    <property type="entry name" value="5_3_exonuc"/>
    <property type="match status" value="1"/>
</dbReference>
<evidence type="ECO:0000256" key="5">
    <source>
        <dbReference type="ARBA" id="ARBA00022763"/>
    </source>
</evidence>
<dbReference type="Pfam" id="PF00476">
    <property type="entry name" value="DNA_pol_A"/>
    <property type="match status" value="1"/>
</dbReference>
<dbReference type="SMART" id="SM00279">
    <property type="entry name" value="HhH2"/>
    <property type="match status" value="1"/>
</dbReference>
<evidence type="ECO:0000256" key="2">
    <source>
        <dbReference type="ARBA" id="ARBA00022679"/>
    </source>
</evidence>
<name>A0A519BDV8_9DELT</name>
<dbReference type="PRINTS" id="PR00868">
    <property type="entry name" value="DNAPOLI"/>
</dbReference>
<organism evidence="15 16">
    <name type="scientific">Candidatus Acidulodesulfobacterium ferriphilum</name>
    <dbReference type="NCBI Taxonomy" id="2597223"/>
    <lineage>
        <taxon>Bacteria</taxon>
        <taxon>Deltaproteobacteria</taxon>
        <taxon>Candidatus Acidulodesulfobacterales</taxon>
        <taxon>Candidatus Acidulodesulfobacterium</taxon>
    </lineage>
</organism>
<dbReference type="InterPro" id="IPR019760">
    <property type="entry name" value="DNA-dir_DNA_pol_A_CS"/>
</dbReference>
<evidence type="ECO:0000256" key="10">
    <source>
        <dbReference type="NCBIfam" id="TIGR00593"/>
    </source>
</evidence>
<dbReference type="Pfam" id="PF02739">
    <property type="entry name" value="5_3_exonuc_N"/>
    <property type="match status" value="1"/>
</dbReference>
<dbReference type="EC" id="2.7.7.7" evidence="10 11"/>
<dbReference type="InterPro" id="IPR043502">
    <property type="entry name" value="DNA/RNA_pol_sf"/>
</dbReference>
<evidence type="ECO:0000256" key="8">
    <source>
        <dbReference type="ARBA" id="ARBA00023204"/>
    </source>
</evidence>
<keyword evidence="11" id="KW-0378">Hydrolase</keyword>
<dbReference type="FunFam" id="1.10.150.20:FF:000002">
    <property type="entry name" value="DNA polymerase I"/>
    <property type="match status" value="1"/>
</dbReference>
<feature type="domain" description="DNA-directed DNA polymerase family A palm" evidence="14">
    <location>
        <begin position="712"/>
        <end position="921"/>
    </location>
</feature>
<dbReference type="InterPro" id="IPR001098">
    <property type="entry name" value="DNA-dir_DNA_pol_A_palm_dom"/>
</dbReference>
<keyword evidence="5 11" id="KW-0227">DNA damage</keyword>
<dbReference type="InterPro" id="IPR054690">
    <property type="entry name" value="DNA_polI_exonuclease"/>
</dbReference>
<dbReference type="InterPro" id="IPR008918">
    <property type="entry name" value="HhH2"/>
</dbReference>
<dbReference type="InterPro" id="IPR002421">
    <property type="entry name" value="5-3_exonuclease"/>
</dbReference>
<dbReference type="GO" id="GO:0008409">
    <property type="term" value="F:5'-3' exonuclease activity"/>
    <property type="evidence" value="ECO:0007669"/>
    <property type="project" value="UniProtKB-UniRule"/>
</dbReference>
<evidence type="ECO:0000256" key="9">
    <source>
        <dbReference type="ARBA" id="ARBA00049244"/>
    </source>
</evidence>
<keyword evidence="6 11" id="KW-0239">DNA-directed DNA polymerase</keyword>
<dbReference type="NCBIfam" id="TIGR00593">
    <property type="entry name" value="pola"/>
    <property type="match status" value="1"/>
</dbReference>
<dbReference type="NCBIfam" id="NF004397">
    <property type="entry name" value="PRK05755.1"/>
    <property type="match status" value="1"/>
</dbReference>
<dbReference type="CDD" id="cd06140">
    <property type="entry name" value="DNA_polA_I_Bacillus_like_exo"/>
    <property type="match status" value="1"/>
</dbReference>
<dbReference type="AlphaFoldDB" id="A0A519BDV8"/>